<protein>
    <submittedName>
        <fullName evidence="3">Uncharacterized protein</fullName>
    </submittedName>
</protein>
<dbReference type="InterPro" id="IPR035406">
    <property type="entry name" value="DUF5412"/>
</dbReference>
<proteinExistence type="predicted"/>
<dbReference type="EMBL" id="FOZL01000001">
    <property type="protein sequence ID" value="SFS13491.1"/>
    <property type="molecule type" value="Genomic_DNA"/>
</dbReference>
<evidence type="ECO:0000313" key="4">
    <source>
        <dbReference type="Proteomes" id="UP000199024"/>
    </source>
</evidence>
<dbReference type="Pfam" id="PF17428">
    <property type="entry name" value="DUF5412"/>
    <property type="match status" value="1"/>
</dbReference>
<accession>A0A1I6MCV7</accession>
<gene>
    <name evidence="3" type="ORF">SAMN05421771_2320</name>
</gene>
<name>A0A1I6MCV7_9BACT</name>
<keyword evidence="4" id="KW-1185">Reference proteome</keyword>
<feature type="transmembrane region" description="Helical" evidence="2">
    <location>
        <begin position="12"/>
        <end position="36"/>
    </location>
</feature>
<feature type="region of interest" description="Disordered" evidence="1">
    <location>
        <begin position="188"/>
        <end position="207"/>
    </location>
</feature>
<dbReference type="OrthoDB" id="5525900at2"/>
<keyword evidence="2" id="KW-0812">Transmembrane</keyword>
<evidence type="ECO:0000256" key="1">
    <source>
        <dbReference type="SAM" id="MobiDB-lite"/>
    </source>
</evidence>
<sequence length="207" mass="22522">MEDWQDMFSAVGYSLGTALAITAAICTPIYAIMLLILRLPALRASYTWKSPLLGMYWAAGTLSVLVFAGGMFLNYALSPLCGTDHVTEVASPDAKHKIVVYNFDCGATTDFSLLVSLLGSKQQLPKNKAANSLYSHYHQLPEANGIRKNFEVQWHDSSHVTVRIASYDGATPIKSQDGVVVSFENWPSPIPTAVSKSSKPKAQTPKP</sequence>
<organism evidence="3 4">
    <name type="scientific">Granulicella pectinivorans</name>
    <dbReference type="NCBI Taxonomy" id="474950"/>
    <lineage>
        <taxon>Bacteria</taxon>
        <taxon>Pseudomonadati</taxon>
        <taxon>Acidobacteriota</taxon>
        <taxon>Terriglobia</taxon>
        <taxon>Terriglobales</taxon>
        <taxon>Acidobacteriaceae</taxon>
        <taxon>Granulicella</taxon>
    </lineage>
</organism>
<reference evidence="3 4" key="1">
    <citation type="submission" date="2016-10" db="EMBL/GenBank/DDBJ databases">
        <authorList>
            <person name="de Groot N.N."/>
        </authorList>
    </citation>
    <scope>NUCLEOTIDE SEQUENCE [LARGE SCALE GENOMIC DNA]</scope>
    <source>
        <strain evidence="3 4">DSM 21001</strain>
    </source>
</reference>
<keyword evidence="2" id="KW-1133">Transmembrane helix</keyword>
<keyword evidence="2" id="KW-0472">Membrane</keyword>
<dbReference type="Proteomes" id="UP000199024">
    <property type="component" value="Unassembled WGS sequence"/>
</dbReference>
<dbReference type="AlphaFoldDB" id="A0A1I6MCV7"/>
<dbReference type="RefSeq" id="WP_141223896.1">
    <property type="nucleotide sequence ID" value="NZ_FOZL01000001.1"/>
</dbReference>
<feature type="transmembrane region" description="Helical" evidence="2">
    <location>
        <begin position="56"/>
        <end position="77"/>
    </location>
</feature>
<evidence type="ECO:0000256" key="2">
    <source>
        <dbReference type="SAM" id="Phobius"/>
    </source>
</evidence>
<evidence type="ECO:0000313" key="3">
    <source>
        <dbReference type="EMBL" id="SFS13491.1"/>
    </source>
</evidence>